<dbReference type="Gene3D" id="1.20.58.1220">
    <property type="entry name" value="Exo84p, C-terminal helical domain"/>
    <property type="match status" value="1"/>
</dbReference>
<dbReference type="InterPro" id="IPR032403">
    <property type="entry name" value="Exo84_C"/>
</dbReference>
<dbReference type="Gene3D" id="1.20.58.1210">
    <property type="entry name" value="Exo84p, N-terminal helical domain"/>
    <property type="match status" value="1"/>
</dbReference>
<evidence type="ECO:0000256" key="4">
    <source>
        <dbReference type="ARBA" id="ARBA00022448"/>
    </source>
</evidence>
<reference evidence="9" key="1">
    <citation type="journal article" date="2020" name="Stud. Mycol.">
        <title>101 Dothideomycetes genomes: a test case for predicting lifestyles and emergence of pathogens.</title>
        <authorList>
            <person name="Haridas S."/>
            <person name="Albert R."/>
            <person name="Binder M."/>
            <person name="Bloem J."/>
            <person name="Labutti K."/>
            <person name="Salamov A."/>
            <person name="Andreopoulos B."/>
            <person name="Baker S."/>
            <person name="Barry K."/>
            <person name="Bills G."/>
            <person name="Bluhm B."/>
            <person name="Cannon C."/>
            <person name="Castanera R."/>
            <person name="Culley D."/>
            <person name="Daum C."/>
            <person name="Ezra D."/>
            <person name="Gonzalez J."/>
            <person name="Henrissat B."/>
            <person name="Kuo A."/>
            <person name="Liang C."/>
            <person name="Lipzen A."/>
            <person name="Lutzoni F."/>
            <person name="Magnuson J."/>
            <person name="Mondo S."/>
            <person name="Nolan M."/>
            <person name="Ohm R."/>
            <person name="Pangilinan J."/>
            <person name="Park H.-J."/>
            <person name="Ramirez L."/>
            <person name="Alfaro M."/>
            <person name="Sun H."/>
            <person name="Tritt A."/>
            <person name="Yoshinaga Y."/>
            <person name="Zwiers L.-H."/>
            <person name="Turgeon B."/>
            <person name="Goodwin S."/>
            <person name="Spatafora J."/>
            <person name="Crous P."/>
            <person name="Grigoriev I."/>
        </authorList>
    </citation>
    <scope>NUCLEOTIDE SEQUENCE</scope>
    <source>
        <strain evidence="9">CBS 260.36</strain>
    </source>
</reference>
<evidence type="ECO:0000313" key="9">
    <source>
        <dbReference type="EMBL" id="KAF2148933.1"/>
    </source>
</evidence>
<comment type="subcellular location">
    <subcellularLocation>
        <location evidence="1">Cytoplasmic vesicle</location>
        <location evidence="1">Secretory vesicle</location>
    </subcellularLocation>
</comment>
<evidence type="ECO:0000256" key="3">
    <source>
        <dbReference type="ARBA" id="ARBA00021269"/>
    </source>
</evidence>
<dbReference type="PANTHER" id="PTHR21426">
    <property type="entry name" value="EXOCYST COMPLEX COMPONENT 8"/>
    <property type="match status" value="1"/>
</dbReference>
<feature type="region of interest" description="Disordered" evidence="7">
    <location>
        <begin position="95"/>
        <end position="116"/>
    </location>
</feature>
<keyword evidence="5" id="KW-0268">Exocytosis</keyword>
<protein>
    <recommendedName>
        <fullName evidence="3">Exocyst complex component EXO84</fullName>
    </recommendedName>
</protein>
<sequence>MSDGGRGISLRKKKASNRPQISAPRPVPEDEPPSETPAVDNGAFDGPTLMRTETSMSSLRARPGAQGADRTADLVKRRYSTRFVGYPVDAGMPPPMPSMPSLPPQFQRQASQSPTREERVQNIGSRNLKLDVRALRDPSLIPEQYIAHILGDADESDVLAYQTELRKLKNRTSTDLQHNVYKNRTQFIKISKEAEKLKTEMRTLRGLMSELTSALHQAAQAAGAEVSAMSVADRKRANRSSVANLEALWSTHLQALWQRVEGSQKYLPAAPGRHILYESSRWVELNAATWKPRRRVHVILLNDHLLIATEKKRSDIPGSSPQMSNGRRPSVAVPVAPQNTLVADRCFPLQDVQMTDISRKQSSKSSDDRSPVSNAVSVRVGNESFTFATGSSSDSAAEKNSLLVSYRKAHEELRKQLAAQHGERERALDEMAYLAASSDRRGSSKSSSPLVGFSNSRPGSSGQGMIDVDGRPQPLRWVETQLDGLDIDVALQRFEEAVARTEKLRRTARAIRGNPAAQEIFLAKIDERATKLANVLARRLRQNSGGLDKTRENVAWLVRLGQDDRAVSEYLDSRTETVKQRTRQLPFTGSLPPHISALSYVTFHLILHTLQIFTASFPGSNYTSAAVRWAKLRLDDFNAALSRRLSGLPEDSELRQQCLADAKEQCSVLRKVGVDFEDLVGVGTGD</sequence>
<evidence type="ECO:0000256" key="2">
    <source>
        <dbReference type="ARBA" id="ARBA00007210"/>
    </source>
</evidence>
<accession>A0A9P4MD86</accession>
<gene>
    <name evidence="9" type="ORF">K461DRAFT_288334</name>
</gene>
<evidence type="ECO:0000256" key="1">
    <source>
        <dbReference type="ARBA" id="ARBA00004398"/>
    </source>
</evidence>
<dbReference type="InterPro" id="IPR042560">
    <property type="entry name" value="Exo84_C_2"/>
</dbReference>
<dbReference type="Proteomes" id="UP000799439">
    <property type="component" value="Unassembled WGS sequence"/>
</dbReference>
<dbReference type="SUPFAM" id="SSF74788">
    <property type="entry name" value="Cullin repeat-like"/>
    <property type="match status" value="1"/>
</dbReference>
<proteinExistence type="inferred from homology"/>
<dbReference type="GO" id="GO:0015031">
    <property type="term" value="P:protein transport"/>
    <property type="evidence" value="ECO:0007669"/>
    <property type="project" value="UniProtKB-KW"/>
</dbReference>
<dbReference type="Pfam" id="PF16528">
    <property type="entry name" value="Exo84_C"/>
    <property type="match status" value="1"/>
</dbReference>
<dbReference type="GO" id="GO:0000145">
    <property type="term" value="C:exocyst"/>
    <property type="evidence" value="ECO:0007669"/>
    <property type="project" value="InterPro"/>
</dbReference>
<name>A0A9P4MD86_9PEZI</name>
<keyword evidence="4" id="KW-0813">Transport</keyword>
<dbReference type="Pfam" id="PF25345">
    <property type="entry name" value="PH_EXO84"/>
    <property type="match status" value="1"/>
</dbReference>
<dbReference type="GO" id="GO:0006893">
    <property type="term" value="P:Golgi to plasma membrane transport"/>
    <property type="evidence" value="ECO:0007669"/>
    <property type="project" value="TreeGrafter"/>
</dbReference>
<dbReference type="GO" id="GO:0030133">
    <property type="term" value="C:transport vesicle"/>
    <property type="evidence" value="ECO:0007669"/>
    <property type="project" value="UniProtKB-SubCell"/>
</dbReference>
<evidence type="ECO:0000256" key="7">
    <source>
        <dbReference type="SAM" id="MobiDB-lite"/>
    </source>
</evidence>
<dbReference type="AlphaFoldDB" id="A0A9P4MD86"/>
<feature type="region of interest" description="Disordered" evidence="7">
    <location>
        <begin position="1"/>
        <end position="74"/>
    </location>
</feature>
<comment type="similarity">
    <text evidence="2">Belongs to the EXO84 family.</text>
</comment>
<dbReference type="InterPro" id="IPR011993">
    <property type="entry name" value="PH-like_dom_sf"/>
</dbReference>
<dbReference type="Pfam" id="PF08700">
    <property type="entry name" value="VPS51_Exo84_N"/>
    <property type="match status" value="1"/>
</dbReference>
<feature type="region of interest" description="Disordered" evidence="7">
    <location>
        <begin position="438"/>
        <end position="465"/>
    </location>
</feature>
<dbReference type="InterPro" id="IPR033961">
    <property type="entry name" value="Exo84"/>
</dbReference>
<feature type="compositionally biased region" description="Polar residues" evidence="7">
    <location>
        <begin position="317"/>
        <end position="327"/>
    </location>
</feature>
<evidence type="ECO:0000256" key="5">
    <source>
        <dbReference type="ARBA" id="ARBA00022483"/>
    </source>
</evidence>
<feature type="domain" description="Exocyst component Exo84 C-terminal" evidence="8">
    <location>
        <begin position="476"/>
        <end position="676"/>
    </location>
</feature>
<dbReference type="InterPro" id="IPR016159">
    <property type="entry name" value="Cullin_repeat-like_dom_sf"/>
</dbReference>
<dbReference type="EMBL" id="ML996092">
    <property type="protein sequence ID" value="KAF2148933.1"/>
    <property type="molecule type" value="Genomic_DNA"/>
</dbReference>
<keyword evidence="10" id="KW-1185">Reference proteome</keyword>
<feature type="region of interest" description="Disordered" evidence="7">
    <location>
        <begin position="312"/>
        <end position="331"/>
    </location>
</feature>
<evidence type="ECO:0000256" key="6">
    <source>
        <dbReference type="ARBA" id="ARBA00022927"/>
    </source>
</evidence>
<keyword evidence="6" id="KW-0653">Protein transport</keyword>
<dbReference type="PANTHER" id="PTHR21426:SF12">
    <property type="entry name" value="EXOCYST COMPLEX COMPONENT 8"/>
    <property type="match status" value="1"/>
</dbReference>
<organism evidence="9 10">
    <name type="scientific">Myriangium duriaei CBS 260.36</name>
    <dbReference type="NCBI Taxonomy" id="1168546"/>
    <lineage>
        <taxon>Eukaryota</taxon>
        <taxon>Fungi</taxon>
        <taxon>Dikarya</taxon>
        <taxon>Ascomycota</taxon>
        <taxon>Pezizomycotina</taxon>
        <taxon>Dothideomycetes</taxon>
        <taxon>Dothideomycetidae</taxon>
        <taxon>Myriangiales</taxon>
        <taxon>Myriangiaceae</taxon>
        <taxon>Myriangium</taxon>
    </lineage>
</organism>
<evidence type="ECO:0000259" key="8">
    <source>
        <dbReference type="Pfam" id="PF16528"/>
    </source>
</evidence>
<dbReference type="OrthoDB" id="642193at2759"/>
<dbReference type="GO" id="GO:0006887">
    <property type="term" value="P:exocytosis"/>
    <property type="evidence" value="ECO:0007669"/>
    <property type="project" value="UniProtKB-KW"/>
</dbReference>
<evidence type="ECO:0000313" key="10">
    <source>
        <dbReference type="Proteomes" id="UP000799439"/>
    </source>
</evidence>
<dbReference type="Gene3D" id="2.30.29.30">
    <property type="entry name" value="Pleckstrin-homology domain (PH domain)/Phosphotyrosine-binding domain (PTB)"/>
    <property type="match status" value="1"/>
</dbReference>
<comment type="caution">
    <text evidence="9">The sequence shown here is derived from an EMBL/GenBank/DDBJ whole genome shotgun (WGS) entry which is preliminary data.</text>
</comment>
<dbReference type="InterPro" id="IPR042561">
    <property type="entry name" value="Exo84_C_1"/>
</dbReference>